<keyword evidence="1" id="KW-0677">Repeat</keyword>
<evidence type="ECO:0000313" key="4">
    <source>
        <dbReference type="Proteomes" id="UP000196842"/>
    </source>
</evidence>
<name>A0A1Y6JQN8_PSEVI</name>
<dbReference type="Gene3D" id="2.180.10.10">
    <property type="entry name" value="RHS repeat-associated core"/>
    <property type="match status" value="1"/>
</dbReference>
<gene>
    <name evidence="3" type="ORF">CFBP1590__4651</name>
</gene>
<evidence type="ECO:0000313" key="3">
    <source>
        <dbReference type="EMBL" id="SMS12237.1"/>
    </source>
</evidence>
<dbReference type="InterPro" id="IPR056823">
    <property type="entry name" value="TEN-like_YD-shell"/>
</dbReference>
<dbReference type="KEGG" id="pvd:CFBP1590__4651"/>
<dbReference type="NCBIfam" id="TIGR03696">
    <property type="entry name" value="Rhs_assc_core"/>
    <property type="match status" value="1"/>
</dbReference>
<proteinExistence type="predicted"/>
<evidence type="ECO:0000259" key="2">
    <source>
        <dbReference type="Pfam" id="PF25023"/>
    </source>
</evidence>
<feature type="domain" description="Teneurin-like YD-shell" evidence="2">
    <location>
        <begin position="10"/>
        <end position="146"/>
    </location>
</feature>
<evidence type="ECO:0000256" key="1">
    <source>
        <dbReference type="ARBA" id="ARBA00022737"/>
    </source>
</evidence>
<reference evidence="3 4" key="1">
    <citation type="submission" date="2017-05" db="EMBL/GenBank/DDBJ databases">
        <authorList>
            <person name="Song R."/>
            <person name="Chenine A.L."/>
            <person name="Ruprecht R.M."/>
        </authorList>
    </citation>
    <scope>NUCLEOTIDE SEQUENCE [LARGE SCALE GENOMIC DNA]</scope>
    <source>
        <strain evidence="3 4">CFBP 1590</strain>
    </source>
</reference>
<organism evidence="3 4">
    <name type="scientific">Pseudomonas viridiflava</name>
    <name type="common">Phytomonas viridiflava</name>
    <dbReference type="NCBI Taxonomy" id="33069"/>
    <lineage>
        <taxon>Bacteria</taxon>
        <taxon>Pseudomonadati</taxon>
        <taxon>Pseudomonadota</taxon>
        <taxon>Gammaproteobacteria</taxon>
        <taxon>Pseudomonadales</taxon>
        <taxon>Pseudomonadaceae</taxon>
        <taxon>Pseudomonas</taxon>
    </lineage>
</organism>
<dbReference type="EMBL" id="LT855380">
    <property type="protein sequence ID" value="SMS12237.1"/>
    <property type="molecule type" value="Genomic_DNA"/>
</dbReference>
<dbReference type="SUPFAM" id="SSF56399">
    <property type="entry name" value="ADP-ribosylation"/>
    <property type="match status" value="1"/>
</dbReference>
<dbReference type="RefSeq" id="WP_122414954.1">
    <property type="nucleotide sequence ID" value="NZ_CP036495.1"/>
</dbReference>
<accession>A0A1Y6JQN8</accession>
<dbReference type="AlphaFoldDB" id="A0A1Y6JQN8"/>
<protein>
    <recommendedName>
        <fullName evidence="2">Teneurin-like YD-shell domain-containing protein</fullName>
    </recommendedName>
</protein>
<sequence>MKDCTGLLYRYRYDPLDRLASSGLSTQTRIQRFYQNDRLTTELQGNVQRSILQYEQQLLAEQRHDNGHLEMYALATNVQRSVLAAQGKSHQDNAVYTPYGHPALRESPFSILGFSGERPDPATGHYALGNGRRVFNPVLMRFHSPDSLSPFAEGGLNAYAYCSGDPVNRSDPNGRSWQFLATALDRLSTSSAAPLTLGTVPKKITNFRSIAIGVHTFEDIYKRNPRLNIMAHGRVAPAPLYQGGKSFSYMESNAKPLDPDSLLALLHKHDVSPDKYENIRLLSCELADGELSFAAKLSNLTGKPVKGFSGMVSAFEHPRRKNLPIGSIDESVKKIVIHKKRGLMGNISRPSYTPRKFVPTENIRQGS</sequence>
<dbReference type="Proteomes" id="UP000196842">
    <property type="component" value="Chromosome I"/>
</dbReference>
<dbReference type="Pfam" id="PF25023">
    <property type="entry name" value="TEN_YD-shell"/>
    <property type="match status" value="1"/>
</dbReference>
<dbReference type="GeneID" id="47766306"/>
<dbReference type="InterPro" id="IPR022385">
    <property type="entry name" value="Rhs_assc_core"/>
</dbReference>